<sequence length="198" mass="22331">MEEAHQVAEAIFENLPKRKAEELLKSIDKNGDDKISVEELKGYLKKADLKAMAKSNIFSLIDRNKDGYLQFDEVVTLSYVINSSRPVCNHCKKLIPGAFLTCKDCHWKKPAKESYNLCIGCYKGGKYKHKHDEFLDNYTLFEEMQEMLQESSFRSTSETNKPETNITEKGKNVLQTLSHIAEIVGCTASVVIAAMGLG</sequence>
<evidence type="ECO:0000313" key="2">
    <source>
        <dbReference type="Proteomes" id="UP000828941"/>
    </source>
</evidence>
<accession>A0ACB9M3X3</accession>
<protein>
    <submittedName>
        <fullName evidence="1">Uncharacterized protein</fullName>
    </submittedName>
</protein>
<comment type="caution">
    <text evidence="1">The sequence shown here is derived from an EMBL/GenBank/DDBJ whole genome shotgun (WGS) entry which is preliminary data.</text>
</comment>
<dbReference type="Proteomes" id="UP000828941">
    <property type="component" value="Chromosome 10"/>
</dbReference>
<organism evidence="1 2">
    <name type="scientific">Bauhinia variegata</name>
    <name type="common">Purple orchid tree</name>
    <name type="synonym">Phanera variegata</name>
    <dbReference type="NCBI Taxonomy" id="167791"/>
    <lineage>
        <taxon>Eukaryota</taxon>
        <taxon>Viridiplantae</taxon>
        <taxon>Streptophyta</taxon>
        <taxon>Embryophyta</taxon>
        <taxon>Tracheophyta</taxon>
        <taxon>Spermatophyta</taxon>
        <taxon>Magnoliopsida</taxon>
        <taxon>eudicotyledons</taxon>
        <taxon>Gunneridae</taxon>
        <taxon>Pentapetalae</taxon>
        <taxon>rosids</taxon>
        <taxon>fabids</taxon>
        <taxon>Fabales</taxon>
        <taxon>Fabaceae</taxon>
        <taxon>Cercidoideae</taxon>
        <taxon>Cercideae</taxon>
        <taxon>Bauhiniinae</taxon>
        <taxon>Bauhinia</taxon>
    </lineage>
</organism>
<keyword evidence="2" id="KW-1185">Reference proteome</keyword>
<name>A0ACB9M3X3_BAUVA</name>
<reference evidence="1 2" key="1">
    <citation type="journal article" date="2022" name="DNA Res.">
        <title>Chromosomal-level genome assembly of the orchid tree Bauhinia variegata (Leguminosae; Cercidoideae) supports the allotetraploid origin hypothesis of Bauhinia.</title>
        <authorList>
            <person name="Zhong Y."/>
            <person name="Chen Y."/>
            <person name="Zheng D."/>
            <person name="Pang J."/>
            <person name="Liu Y."/>
            <person name="Luo S."/>
            <person name="Meng S."/>
            <person name="Qian L."/>
            <person name="Wei D."/>
            <person name="Dai S."/>
            <person name="Zhou R."/>
        </authorList>
    </citation>
    <scope>NUCLEOTIDE SEQUENCE [LARGE SCALE GENOMIC DNA]</scope>
    <source>
        <strain evidence="1">BV-YZ2020</strain>
    </source>
</reference>
<gene>
    <name evidence="1" type="ORF">L6164_025985</name>
</gene>
<dbReference type="EMBL" id="CM039435">
    <property type="protein sequence ID" value="KAI4318182.1"/>
    <property type="molecule type" value="Genomic_DNA"/>
</dbReference>
<evidence type="ECO:0000313" key="1">
    <source>
        <dbReference type="EMBL" id="KAI4318182.1"/>
    </source>
</evidence>
<proteinExistence type="predicted"/>